<accession>X1W2I0</accession>
<comment type="pathway">
    <text evidence="1">Cofactor biosynthesis; riboflavin biosynthesis; riboflavin from 2-hydroxy-3-oxobutyl phosphate and 5-amino-6-(D-ribitylamino)uracil: step 1/2.</text>
</comment>
<name>X1W2I0_9ZZZZ</name>
<dbReference type="PANTHER" id="PTHR21058:SF0">
    <property type="entry name" value="6,7-DIMETHYL-8-RIBITYLLUMAZINE SYNTHASE"/>
    <property type="match status" value="1"/>
</dbReference>
<evidence type="ECO:0000256" key="5">
    <source>
        <dbReference type="ARBA" id="ARBA00022679"/>
    </source>
</evidence>
<dbReference type="Pfam" id="PF00885">
    <property type="entry name" value="DMRL_synthase"/>
    <property type="match status" value="1"/>
</dbReference>
<feature type="non-terminal residue" evidence="7">
    <location>
        <position position="1"/>
    </location>
</feature>
<comment type="caution">
    <text evidence="7">The sequence shown here is derived from an EMBL/GenBank/DDBJ whole genome shotgun (WGS) entry which is preliminary data.</text>
</comment>
<evidence type="ECO:0000256" key="1">
    <source>
        <dbReference type="ARBA" id="ARBA00004917"/>
    </source>
</evidence>
<dbReference type="EC" id="2.5.1.78" evidence="3"/>
<sequence>LNYNIPFIFGVLTTYNLKQARDRAGGKYGNKGSEAAIAAIKMVQVRIVC</sequence>
<dbReference type="PANTHER" id="PTHR21058">
    <property type="entry name" value="6,7-DIMETHYL-8-RIBITYLLUMAZINE SYNTHASE DMRL SYNTHASE LUMAZINE SYNTHASE"/>
    <property type="match status" value="1"/>
</dbReference>
<dbReference type="GO" id="GO:0009349">
    <property type="term" value="C:riboflavin synthase complex"/>
    <property type="evidence" value="ECO:0007669"/>
    <property type="project" value="InterPro"/>
</dbReference>
<dbReference type="InterPro" id="IPR002180">
    <property type="entry name" value="LS/RS"/>
</dbReference>
<dbReference type="SUPFAM" id="SSF52121">
    <property type="entry name" value="Lumazine synthase"/>
    <property type="match status" value="1"/>
</dbReference>
<evidence type="ECO:0000256" key="2">
    <source>
        <dbReference type="ARBA" id="ARBA00007424"/>
    </source>
</evidence>
<dbReference type="UniPathway" id="UPA00275"/>
<dbReference type="InterPro" id="IPR036467">
    <property type="entry name" value="LS/RS_sf"/>
</dbReference>
<gene>
    <name evidence="7" type="ORF">S12H4_55917</name>
</gene>
<dbReference type="GO" id="GO:0009231">
    <property type="term" value="P:riboflavin biosynthetic process"/>
    <property type="evidence" value="ECO:0007669"/>
    <property type="project" value="UniProtKB-UniPathway"/>
</dbReference>
<evidence type="ECO:0000256" key="6">
    <source>
        <dbReference type="ARBA" id="ARBA00048785"/>
    </source>
</evidence>
<evidence type="ECO:0000256" key="4">
    <source>
        <dbReference type="ARBA" id="ARBA00022619"/>
    </source>
</evidence>
<comment type="catalytic activity">
    <reaction evidence="6">
        <text>(2S)-2-hydroxy-3-oxobutyl phosphate + 5-amino-6-(D-ribitylamino)uracil = 6,7-dimethyl-8-(1-D-ribityl)lumazine + phosphate + 2 H2O + H(+)</text>
        <dbReference type="Rhea" id="RHEA:26152"/>
        <dbReference type="ChEBI" id="CHEBI:15377"/>
        <dbReference type="ChEBI" id="CHEBI:15378"/>
        <dbReference type="ChEBI" id="CHEBI:15934"/>
        <dbReference type="ChEBI" id="CHEBI:43474"/>
        <dbReference type="ChEBI" id="CHEBI:58201"/>
        <dbReference type="ChEBI" id="CHEBI:58830"/>
        <dbReference type="EC" id="2.5.1.78"/>
    </reaction>
</comment>
<keyword evidence="4" id="KW-0686">Riboflavin biosynthesis</keyword>
<dbReference type="InterPro" id="IPR034964">
    <property type="entry name" value="LS"/>
</dbReference>
<dbReference type="EMBL" id="BARW01035925">
    <property type="protein sequence ID" value="GAJ23740.1"/>
    <property type="molecule type" value="Genomic_DNA"/>
</dbReference>
<reference evidence="7" key="1">
    <citation type="journal article" date="2014" name="Front. Microbiol.">
        <title>High frequency of phylogenetically diverse reductive dehalogenase-homologous genes in deep subseafloor sedimentary metagenomes.</title>
        <authorList>
            <person name="Kawai M."/>
            <person name="Futagami T."/>
            <person name="Toyoda A."/>
            <person name="Takaki Y."/>
            <person name="Nishi S."/>
            <person name="Hori S."/>
            <person name="Arai W."/>
            <person name="Tsubouchi T."/>
            <person name="Morono Y."/>
            <person name="Uchiyama I."/>
            <person name="Ito T."/>
            <person name="Fujiyama A."/>
            <person name="Inagaki F."/>
            <person name="Takami H."/>
        </authorList>
    </citation>
    <scope>NUCLEOTIDE SEQUENCE</scope>
    <source>
        <strain evidence="7">Expedition CK06-06</strain>
    </source>
</reference>
<dbReference type="Gene3D" id="3.40.50.960">
    <property type="entry name" value="Lumazine/riboflavin synthase"/>
    <property type="match status" value="1"/>
</dbReference>
<comment type="similarity">
    <text evidence="2">Belongs to the DMRL synthase family.</text>
</comment>
<proteinExistence type="inferred from homology"/>
<evidence type="ECO:0000256" key="3">
    <source>
        <dbReference type="ARBA" id="ARBA00012664"/>
    </source>
</evidence>
<organism evidence="7">
    <name type="scientific">marine sediment metagenome</name>
    <dbReference type="NCBI Taxonomy" id="412755"/>
    <lineage>
        <taxon>unclassified sequences</taxon>
        <taxon>metagenomes</taxon>
        <taxon>ecological metagenomes</taxon>
    </lineage>
</organism>
<evidence type="ECO:0000313" key="7">
    <source>
        <dbReference type="EMBL" id="GAJ23740.1"/>
    </source>
</evidence>
<protein>
    <recommendedName>
        <fullName evidence="3">6,7-dimethyl-8-ribityllumazine synthase</fullName>
        <ecNumber evidence="3">2.5.1.78</ecNumber>
    </recommendedName>
</protein>
<dbReference type="AlphaFoldDB" id="X1W2I0"/>
<dbReference type="GO" id="GO:0000906">
    <property type="term" value="F:6,7-dimethyl-8-ribityllumazine synthase activity"/>
    <property type="evidence" value="ECO:0007669"/>
    <property type="project" value="UniProtKB-EC"/>
</dbReference>
<keyword evidence="5" id="KW-0808">Transferase</keyword>